<dbReference type="PANTHER" id="PTHR35601:SF1">
    <property type="entry name" value="TOXIN RELE"/>
    <property type="match status" value="1"/>
</dbReference>
<dbReference type="InterPro" id="IPR007712">
    <property type="entry name" value="RelE/ParE_toxin"/>
</dbReference>
<protein>
    <submittedName>
        <fullName evidence="3">Type II toxin-antitoxin system RelE/ParE family toxin</fullName>
    </submittedName>
</protein>
<evidence type="ECO:0000256" key="2">
    <source>
        <dbReference type="ARBA" id="ARBA00022649"/>
    </source>
</evidence>
<evidence type="ECO:0000256" key="1">
    <source>
        <dbReference type="ARBA" id="ARBA00006226"/>
    </source>
</evidence>
<sequence>MAFQLVYHAYVKTIDIPKLDSRIRSRVKKAIESRLLIAPQQYGVPLKRTLKGYWKLRVGDYRVVFKLLGSEILILGIIHRKEVYETIKGRL</sequence>
<dbReference type="InterPro" id="IPR035093">
    <property type="entry name" value="RelE/ParE_toxin_dom_sf"/>
</dbReference>
<evidence type="ECO:0000313" key="3">
    <source>
        <dbReference type="EMBL" id="MBI4594944.1"/>
    </source>
</evidence>
<dbReference type="Gene3D" id="3.30.2310.20">
    <property type="entry name" value="RelE-like"/>
    <property type="match status" value="1"/>
</dbReference>
<reference evidence="3" key="1">
    <citation type="submission" date="2020-07" db="EMBL/GenBank/DDBJ databases">
        <title>Huge and variable diversity of episymbiotic CPR bacteria and DPANN archaea in groundwater ecosystems.</title>
        <authorList>
            <person name="He C.Y."/>
            <person name="Keren R."/>
            <person name="Whittaker M."/>
            <person name="Farag I.F."/>
            <person name="Doudna J."/>
            <person name="Cate J.H.D."/>
            <person name="Banfield J.F."/>
        </authorList>
    </citation>
    <scope>NUCLEOTIDE SEQUENCE</scope>
    <source>
        <strain evidence="3">NC_groundwater_1482_Ag_S-0.65um_47_24</strain>
    </source>
</reference>
<evidence type="ECO:0000313" key="4">
    <source>
        <dbReference type="Proteomes" id="UP000772181"/>
    </source>
</evidence>
<accession>A0A933LPS1</accession>
<dbReference type="AlphaFoldDB" id="A0A933LPS1"/>
<keyword evidence="2" id="KW-1277">Toxin-antitoxin system</keyword>
<dbReference type="Proteomes" id="UP000772181">
    <property type="component" value="Unassembled WGS sequence"/>
</dbReference>
<dbReference type="PANTHER" id="PTHR35601">
    <property type="entry name" value="TOXIN RELE"/>
    <property type="match status" value="1"/>
</dbReference>
<proteinExistence type="inferred from homology"/>
<dbReference type="SUPFAM" id="SSF143011">
    <property type="entry name" value="RelE-like"/>
    <property type="match status" value="1"/>
</dbReference>
<dbReference type="Pfam" id="PF05016">
    <property type="entry name" value="ParE_toxin"/>
    <property type="match status" value="1"/>
</dbReference>
<comment type="caution">
    <text evidence="3">The sequence shown here is derived from an EMBL/GenBank/DDBJ whole genome shotgun (WGS) entry which is preliminary data.</text>
</comment>
<name>A0A933LPS1_UNCTE</name>
<comment type="similarity">
    <text evidence="1">Belongs to the RelE toxin family.</text>
</comment>
<dbReference type="EMBL" id="JACQWF010000048">
    <property type="protein sequence ID" value="MBI4594944.1"/>
    <property type="molecule type" value="Genomic_DNA"/>
</dbReference>
<organism evidence="3 4">
    <name type="scientific">Tectimicrobiota bacterium</name>
    <dbReference type="NCBI Taxonomy" id="2528274"/>
    <lineage>
        <taxon>Bacteria</taxon>
        <taxon>Pseudomonadati</taxon>
        <taxon>Nitrospinota/Tectimicrobiota group</taxon>
        <taxon>Candidatus Tectimicrobiota</taxon>
    </lineage>
</organism>
<gene>
    <name evidence="3" type="ORF">HY730_01025</name>
</gene>